<proteinExistence type="predicted"/>
<keyword evidence="3" id="KW-0418">Kinase</keyword>
<dbReference type="PANTHER" id="PTHR44329">
    <property type="entry name" value="SERINE/THREONINE-PROTEIN KINASE TNNI3K-RELATED"/>
    <property type="match status" value="1"/>
</dbReference>
<dbReference type="GO" id="GO:0005524">
    <property type="term" value="F:ATP binding"/>
    <property type="evidence" value="ECO:0007669"/>
    <property type="project" value="UniProtKB-KW"/>
</dbReference>
<evidence type="ECO:0000256" key="1">
    <source>
        <dbReference type="ARBA" id="ARBA00022679"/>
    </source>
</evidence>
<evidence type="ECO:0000259" key="5">
    <source>
        <dbReference type="PROSITE" id="PS50011"/>
    </source>
</evidence>
<dbReference type="SMART" id="SM00220">
    <property type="entry name" value="S_TKc"/>
    <property type="match status" value="1"/>
</dbReference>
<dbReference type="InterPro" id="IPR000719">
    <property type="entry name" value="Prot_kinase_dom"/>
</dbReference>
<dbReference type="PROSITE" id="PS00108">
    <property type="entry name" value="PROTEIN_KINASE_ST"/>
    <property type="match status" value="1"/>
</dbReference>
<keyword evidence="4" id="KW-0067">ATP-binding</keyword>
<dbReference type="GO" id="GO:0006950">
    <property type="term" value="P:response to stress"/>
    <property type="evidence" value="ECO:0007669"/>
    <property type="project" value="UniProtKB-ARBA"/>
</dbReference>
<dbReference type="SUPFAM" id="SSF56112">
    <property type="entry name" value="Protein kinase-like (PK-like)"/>
    <property type="match status" value="1"/>
</dbReference>
<accession>A0A914DI92</accession>
<reference evidence="7" key="1">
    <citation type="submission" date="2022-11" db="UniProtKB">
        <authorList>
            <consortium name="WormBaseParasite"/>
        </authorList>
    </citation>
    <scope>IDENTIFICATION</scope>
</reference>
<dbReference type="InterPro" id="IPR011009">
    <property type="entry name" value="Kinase-like_dom_sf"/>
</dbReference>
<dbReference type="InterPro" id="IPR051681">
    <property type="entry name" value="Ser/Thr_Kinases-Pseudokinases"/>
</dbReference>
<evidence type="ECO:0000313" key="7">
    <source>
        <dbReference type="WBParaSite" id="ACRNAN_scaffold254.g31622.t1"/>
    </source>
</evidence>
<dbReference type="PROSITE" id="PS50011">
    <property type="entry name" value="PROTEIN_KINASE_DOM"/>
    <property type="match status" value="1"/>
</dbReference>
<evidence type="ECO:0000256" key="4">
    <source>
        <dbReference type="ARBA" id="ARBA00022840"/>
    </source>
</evidence>
<dbReference type="InterPro" id="IPR001245">
    <property type="entry name" value="Ser-Thr/Tyr_kinase_cat_dom"/>
</dbReference>
<keyword evidence="6" id="KW-1185">Reference proteome</keyword>
<dbReference type="InterPro" id="IPR008271">
    <property type="entry name" value="Ser/Thr_kinase_AS"/>
</dbReference>
<feature type="domain" description="Protein kinase" evidence="5">
    <location>
        <begin position="26"/>
        <end position="300"/>
    </location>
</feature>
<protein>
    <submittedName>
        <fullName evidence="7">Protein kinase domain-containing protein</fullName>
    </submittedName>
</protein>
<name>A0A914DI92_9BILA</name>
<dbReference type="Gene3D" id="3.30.200.20">
    <property type="entry name" value="Phosphorylase Kinase, domain 1"/>
    <property type="match status" value="1"/>
</dbReference>
<keyword evidence="1" id="KW-0808">Transferase</keyword>
<dbReference type="Gene3D" id="1.10.510.10">
    <property type="entry name" value="Transferase(Phosphotransferase) domain 1"/>
    <property type="match status" value="1"/>
</dbReference>
<dbReference type="Pfam" id="PF07714">
    <property type="entry name" value="PK_Tyr_Ser-Thr"/>
    <property type="match status" value="1"/>
</dbReference>
<sequence length="383" mass="43621">MDENYLTTMEEKYTFVSNAEKLKRRFAKGRNIGRGGNGKIYRAYVDSKIYTLKVLRFNNQDVVEKDNEVVILSEILHKNIRKVAGVCPTTNSIMLEYCEGGDLKSLINQAPNIPIYIIIKWAIDIAKALYYLHSLNVIHLDVKAENVLIKEKPCLCHIEEINLKSYDSICKECEGTRLDQITLKLSDFGLSVRLSTDTYISKALKGTIPWMSPECINGTVSTKSDVWSFGVFLWELLTGEEPYEGQNLCAVMYEIGCNNLRLEIPEELPIELSRILNKCWEIDTSQRTTMKEVAFELAYFLKSLNSREHMQSKKLSDAIKSKISISSGKYENNTSVTIDAIKSKISISSGKYENNTSVTIETVQEIEKSSLSKKGFKKYLCWM</sequence>
<evidence type="ECO:0000313" key="6">
    <source>
        <dbReference type="Proteomes" id="UP000887540"/>
    </source>
</evidence>
<evidence type="ECO:0000256" key="3">
    <source>
        <dbReference type="ARBA" id="ARBA00022777"/>
    </source>
</evidence>
<dbReference type="WBParaSite" id="ACRNAN_scaffold254.g31622.t1">
    <property type="protein sequence ID" value="ACRNAN_scaffold254.g31622.t1"/>
    <property type="gene ID" value="ACRNAN_scaffold254.g31622"/>
</dbReference>
<evidence type="ECO:0000256" key="2">
    <source>
        <dbReference type="ARBA" id="ARBA00022741"/>
    </source>
</evidence>
<organism evidence="6 7">
    <name type="scientific">Acrobeloides nanus</name>
    <dbReference type="NCBI Taxonomy" id="290746"/>
    <lineage>
        <taxon>Eukaryota</taxon>
        <taxon>Metazoa</taxon>
        <taxon>Ecdysozoa</taxon>
        <taxon>Nematoda</taxon>
        <taxon>Chromadorea</taxon>
        <taxon>Rhabditida</taxon>
        <taxon>Tylenchina</taxon>
        <taxon>Cephalobomorpha</taxon>
        <taxon>Cephaloboidea</taxon>
        <taxon>Cephalobidae</taxon>
        <taxon>Acrobeloides</taxon>
    </lineage>
</organism>
<dbReference type="Proteomes" id="UP000887540">
    <property type="component" value="Unplaced"/>
</dbReference>
<dbReference type="GO" id="GO:0004674">
    <property type="term" value="F:protein serine/threonine kinase activity"/>
    <property type="evidence" value="ECO:0007669"/>
    <property type="project" value="TreeGrafter"/>
</dbReference>
<keyword evidence="2" id="KW-0547">Nucleotide-binding</keyword>
<dbReference type="AlphaFoldDB" id="A0A914DI92"/>
<dbReference type="PANTHER" id="PTHR44329:SF288">
    <property type="entry name" value="MITOGEN-ACTIVATED PROTEIN KINASE KINASE KINASE 20"/>
    <property type="match status" value="1"/>
</dbReference>